<dbReference type="AlphaFoldDB" id="A0A1W1XKW2"/>
<keyword evidence="2" id="KW-0479">Metal-binding</keyword>
<keyword evidence="3" id="KW-0560">Oxidoreductase</keyword>
<name>A0A1W1XKW2_9BACT</name>
<dbReference type="PROSITE" id="PS51379">
    <property type="entry name" value="4FE4S_FER_2"/>
    <property type="match status" value="1"/>
</dbReference>
<dbReference type="PANTHER" id="PTHR43498:SF1">
    <property type="entry name" value="COB--COM HETERODISULFIDE REDUCTASE IRON-SULFUR SUBUNIT A"/>
    <property type="match status" value="1"/>
</dbReference>
<gene>
    <name evidence="7" type="ORF">SAMN02746041_02038</name>
</gene>
<keyword evidence="8" id="KW-1185">Reference proteome</keyword>
<feature type="domain" description="4Fe-4S ferredoxin-type" evidence="6">
    <location>
        <begin position="101"/>
        <end position="130"/>
    </location>
</feature>
<proteinExistence type="predicted"/>
<dbReference type="InterPro" id="IPR017896">
    <property type="entry name" value="4Fe4S_Fe-S-bd"/>
</dbReference>
<dbReference type="GO" id="GO:0046872">
    <property type="term" value="F:metal ion binding"/>
    <property type="evidence" value="ECO:0007669"/>
    <property type="project" value="UniProtKB-KW"/>
</dbReference>
<reference evidence="7 8" key="1">
    <citation type="submission" date="2017-04" db="EMBL/GenBank/DDBJ databases">
        <authorList>
            <person name="Afonso C.L."/>
            <person name="Miller P.J."/>
            <person name="Scott M.A."/>
            <person name="Spackman E."/>
            <person name="Goraichik I."/>
            <person name="Dimitrov K.M."/>
            <person name="Suarez D.L."/>
            <person name="Swayne D.E."/>
        </authorList>
    </citation>
    <scope>NUCLEOTIDE SEQUENCE [LARGE SCALE GENOMIC DNA]</scope>
    <source>
        <strain evidence="7 8">DSM 13146</strain>
    </source>
</reference>
<dbReference type="RefSeq" id="WP_084057771.1">
    <property type="nucleotide sequence ID" value="NZ_FWXF01000010.1"/>
</dbReference>
<evidence type="ECO:0000313" key="7">
    <source>
        <dbReference type="EMBL" id="SMC24555.1"/>
    </source>
</evidence>
<protein>
    <submittedName>
        <fullName evidence="7">Quinone-modifying oxidoreductase subunit QmoA</fullName>
    </submittedName>
</protein>
<keyword evidence="1" id="KW-0004">4Fe-4S</keyword>
<dbReference type="SUPFAM" id="SSF51905">
    <property type="entry name" value="FAD/NAD(P)-binding domain"/>
    <property type="match status" value="1"/>
</dbReference>
<dbReference type="InterPro" id="IPR039650">
    <property type="entry name" value="HdrA-like"/>
</dbReference>
<evidence type="ECO:0000256" key="2">
    <source>
        <dbReference type="ARBA" id="ARBA00022723"/>
    </source>
</evidence>
<organism evidence="7 8">
    <name type="scientific">Desulfacinum hydrothermale DSM 13146</name>
    <dbReference type="NCBI Taxonomy" id="1121390"/>
    <lineage>
        <taxon>Bacteria</taxon>
        <taxon>Pseudomonadati</taxon>
        <taxon>Thermodesulfobacteriota</taxon>
        <taxon>Syntrophobacteria</taxon>
        <taxon>Syntrophobacterales</taxon>
        <taxon>Syntrophobacteraceae</taxon>
        <taxon>Desulfacinum</taxon>
    </lineage>
</organism>
<dbReference type="PRINTS" id="PR00368">
    <property type="entry name" value="FADPNR"/>
</dbReference>
<evidence type="ECO:0000313" key="8">
    <source>
        <dbReference type="Proteomes" id="UP000192783"/>
    </source>
</evidence>
<dbReference type="Proteomes" id="UP000192783">
    <property type="component" value="Unassembled WGS sequence"/>
</dbReference>
<evidence type="ECO:0000256" key="1">
    <source>
        <dbReference type="ARBA" id="ARBA00022485"/>
    </source>
</evidence>
<dbReference type="Pfam" id="PF12831">
    <property type="entry name" value="FAD_oxidored"/>
    <property type="match status" value="1"/>
</dbReference>
<dbReference type="EMBL" id="FWXF01000010">
    <property type="protein sequence ID" value="SMC24555.1"/>
    <property type="molecule type" value="Genomic_DNA"/>
</dbReference>
<accession>A0A1W1XKW2</accession>
<keyword evidence="4" id="KW-0408">Iron</keyword>
<keyword evidence="5" id="KW-0411">Iron-sulfur</keyword>
<dbReference type="GO" id="GO:0016491">
    <property type="term" value="F:oxidoreductase activity"/>
    <property type="evidence" value="ECO:0007669"/>
    <property type="project" value="UniProtKB-KW"/>
</dbReference>
<dbReference type="InterPro" id="IPR036188">
    <property type="entry name" value="FAD/NAD-bd_sf"/>
</dbReference>
<evidence type="ECO:0000256" key="5">
    <source>
        <dbReference type="ARBA" id="ARBA00023014"/>
    </source>
</evidence>
<sequence length="422" mass="45469">MSDVVNASRSLLVVGGGMSGLSAALEAAEAGYQAYIVEKEPYLGGRVARMNKYFPKLCPPSCGLEINFRRIKNNPLVRFFTMAEVTKIEGTPGDLDVTIKIRPRYVNEKCTACGLCQEAAETQIPNPFDYGLSTVKAAYLPHEFAFPMRYVIAPEVIGTEEAGKIQAACPYGAVELDMAEKEFDLKVGAVVWATGWKPYDAEKITYYGFGKHQNVVTNVIFERLAAVNGPTAGVIQRPSDGQPVQNVAFVQCAGSRDENHLPYCSGVCCLASLKQATYLLDQNPDARATIFYIDIRALGKYEDFFAKVQADERVRLVKAKAGEITEDPATGQVTVQAEDQATGAILKESFDMVVLATGMVPSTAEDKVPAEVAYDDHGFLLNGSAAGAVIPAGCVKRPVDVATSVQDATAAALKAIQATVRR</sequence>
<evidence type="ECO:0000259" key="6">
    <source>
        <dbReference type="PROSITE" id="PS51379"/>
    </source>
</evidence>
<dbReference type="PANTHER" id="PTHR43498">
    <property type="entry name" value="FERREDOXIN:COB-COM HETERODISULFIDE REDUCTASE SUBUNIT A"/>
    <property type="match status" value="1"/>
</dbReference>
<dbReference type="Gene3D" id="3.40.50.720">
    <property type="entry name" value="NAD(P)-binding Rossmann-like Domain"/>
    <property type="match status" value="1"/>
</dbReference>
<dbReference type="OrthoDB" id="9766627at2"/>
<evidence type="ECO:0000256" key="4">
    <source>
        <dbReference type="ARBA" id="ARBA00023004"/>
    </source>
</evidence>
<dbReference type="GO" id="GO:0051539">
    <property type="term" value="F:4 iron, 4 sulfur cluster binding"/>
    <property type="evidence" value="ECO:0007669"/>
    <property type="project" value="UniProtKB-KW"/>
</dbReference>
<evidence type="ECO:0000256" key="3">
    <source>
        <dbReference type="ARBA" id="ARBA00023002"/>
    </source>
</evidence>
<dbReference type="STRING" id="1121390.SAMN02746041_02038"/>